<feature type="compositionally biased region" description="Pro residues" evidence="2">
    <location>
        <begin position="37"/>
        <end position="51"/>
    </location>
</feature>
<sequence length="350" mass="36051">MAVKVVAAGLCAVIALAGCAGSAPRQPAPITERPVGQPTPVPTPLVTPVPAPVATSKPLGQDGEVRSAPVSTPAPVVTPAPVRAQSIQSDVARTYTVQRGDTLYKIAREQGVPAKELVTLNNLANMDDIKAGQVLKISAASAGTKVAVAASPTPVAEVKSYPRAVRQPYSASAAESVQANSEGQSVAVKQQSVTVDETKPKTASAVRASAVSASKIAEKQASASSAASEASIDWGRPTAGKVSNGFTEERKGIDIAGKMGQSVVASAGGKVVYAGSGLRGYGKMVIVQHGNGYLSTYAHNSKLLVKEGDLVKKGEKIAEMGNTDSDETKLHFEIRRFGKPVDPTKYISAE</sequence>
<dbReference type="Gene3D" id="3.10.350.10">
    <property type="entry name" value="LysM domain"/>
    <property type="match status" value="1"/>
</dbReference>
<feature type="chain" id="PRO_5035230950" evidence="3">
    <location>
        <begin position="18"/>
        <end position="350"/>
    </location>
</feature>
<protein>
    <submittedName>
        <fullName evidence="5">Peptidoglycan DD-metalloendopeptidase family protein</fullName>
    </submittedName>
</protein>
<organism evidence="5 6">
    <name type="scientific">Chitinilyticum piscinae</name>
    <dbReference type="NCBI Taxonomy" id="2866724"/>
    <lineage>
        <taxon>Bacteria</taxon>
        <taxon>Pseudomonadati</taxon>
        <taxon>Pseudomonadota</taxon>
        <taxon>Betaproteobacteria</taxon>
        <taxon>Neisseriales</taxon>
        <taxon>Chitinibacteraceae</taxon>
        <taxon>Chitinilyticum</taxon>
    </lineage>
</organism>
<evidence type="ECO:0000313" key="6">
    <source>
        <dbReference type="Proteomes" id="UP000604481"/>
    </source>
</evidence>
<feature type="region of interest" description="Disordered" evidence="2">
    <location>
        <begin position="176"/>
        <end position="207"/>
    </location>
</feature>
<gene>
    <name evidence="5" type="ORF">INR99_09945</name>
</gene>
<dbReference type="Pfam" id="PF01476">
    <property type="entry name" value="LysM"/>
    <property type="match status" value="1"/>
</dbReference>
<dbReference type="Pfam" id="PF01551">
    <property type="entry name" value="Peptidase_M23"/>
    <property type="match status" value="1"/>
</dbReference>
<evidence type="ECO:0000259" key="4">
    <source>
        <dbReference type="PROSITE" id="PS51782"/>
    </source>
</evidence>
<name>A0A8J7FN35_9NEIS</name>
<dbReference type="Gene3D" id="2.70.70.10">
    <property type="entry name" value="Glucose Permease (Domain IIA)"/>
    <property type="match status" value="1"/>
</dbReference>
<dbReference type="SUPFAM" id="SSF51261">
    <property type="entry name" value="Duplicated hybrid motif"/>
    <property type="match status" value="1"/>
</dbReference>
<dbReference type="EMBL" id="JADFUA010000005">
    <property type="protein sequence ID" value="MBE9609676.1"/>
    <property type="molecule type" value="Genomic_DNA"/>
</dbReference>
<dbReference type="InterPro" id="IPR018392">
    <property type="entry name" value="LysM"/>
</dbReference>
<comment type="similarity">
    <text evidence="1">Belongs to the E.coli NlpD/Haemophilus LppB family.</text>
</comment>
<dbReference type="SUPFAM" id="SSF54106">
    <property type="entry name" value="LysM domain"/>
    <property type="match status" value="1"/>
</dbReference>
<dbReference type="CDD" id="cd12797">
    <property type="entry name" value="M23_peptidase"/>
    <property type="match status" value="1"/>
</dbReference>
<evidence type="ECO:0000256" key="3">
    <source>
        <dbReference type="SAM" id="SignalP"/>
    </source>
</evidence>
<feature type="domain" description="LysM" evidence="4">
    <location>
        <begin position="93"/>
        <end position="137"/>
    </location>
</feature>
<dbReference type="InterPro" id="IPR036779">
    <property type="entry name" value="LysM_dom_sf"/>
</dbReference>
<dbReference type="AlphaFoldDB" id="A0A8J7FN35"/>
<evidence type="ECO:0000256" key="2">
    <source>
        <dbReference type="SAM" id="MobiDB-lite"/>
    </source>
</evidence>
<reference evidence="5 6" key="1">
    <citation type="submission" date="2020-10" db="EMBL/GenBank/DDBJ databases">
        <title>The genome sequence of Chitinilyticum litopenaei 4Y14.</title>
        <authorList>
            <person name="Liu Y."/>
        </authorList>
    </citation>
    <scope>NUCLEOTIDE SEQUENCE [LARGE SCALE GENOMIC DNA]</scope>
    <source>
        <strain evidence="5 6">4Y14</strain>
    </source>
</reference>
<keyword evidence="3" id="KW-0732">Signal</keyword>
<dbReference type="Proteomes" id="UP000604481">
    <property type="component" value="Unassembled WGS sequence"/>
</dbReference>
<comment type="caution">
    <text evidence="5">The sequence shown here is derived from an EMBL/GenBank/DDBJ whole genome shotgun (WGS) entry which is preliminary data.</text>
</comment>
<dbReference type="SMART" id="SM00257">
    <property type="entry name" value="LysM"/>
    <property type="match status" value="1"/>
</dbReference>
<dbReference type="CDD" id="cd00118">
    <property type="entry name" value="LysM"/>
    <property type="match status" value="1"/>
</dbReference>
<dbReference type="InterPro" id="IPR011055">
    <property type="entry name" value="Dup_hybrid_motif"/>
</dbReference>
<feature type="compositionally biased region" description="Low complexity" evidence="2">
    <location>
        <begin position="66"/>
        <end position="77"/>
    </location>
</feature>
<dbReference type="PROSITE" id="PS51782">
    <property type="entry name" value="LYSM"/>
    <property type="match status" value="1"/>
</dbReference>
<evidence type="ECO:0000256" key="1">
    <source>
        <dbReference type="ARBA" id="ARBA00038420"/>
    </source>
</evidence>
<dbReference type="PROSITE" id="PS51257">
    <property type="entry name" value="PROKAR_LIPOPROTEIN"/>
    <property type="match status" value="1"/>
</dbReference>
<evidence type="ECO:0000313" key="5">
    <source>
        <dbReference type="EMBL" id="MBE9609676.1"/>
    </source>
</evidence>
<dbReference type="InterPro" id="IPR016047">
    <property type="entry name" value="M23ase_b-sheet_dom"/>
</dbReference>
<feature type="signal peptide" evidence="3">
    <location>
        <begin position="1"/>
        <end position="17"/>
    </location>
</feature>
<proteinExistence type="inferred from homology"/>
<dbReference type="PANTHER" id="PTHR21666">
    <property type="entry name" value="PEPTIDASE-RELATED"/>
    <property type="match status" value="1"/>
</dbReference>
<dbReference type="GO" id="GO:0004222">
    <property type="term" value="F:metalloendopeptidase activity"/>
    <property type="evidence" value="ECO:0007669"/>
    <property type="project" value="TreeGrafter"/>
</dbReference>
<dbReference type="InterPro" id="IPR050570">
    <property type="entry name" value="Cell_wall_metabolism_enzyme"/>
</dbReference>
<accession>A0A8J7FN35</accession>
<feature type="compositionally biased region" description="Polar residues" evidence="2">
    <location>
        <begin position="176"/>
        <end position="195"/>
    </location>
</feature>
<feature type="region of interest" description="Disordered" evidence="2">
    <location>
        <begin position="21"/>
        <end position="77"/>
    </location>
</feature>
<keyword evidence="6" id="KW-1185">Reference proteome</keyword>
<dbReference type="PANTHER" id="PTHR21666:SF263">
    <property type="entry name" value="MUREIN HYDROLASE ACTIVATOR NLPD"/>
    <property type="match status" value="1"/>
</dbReference>